<gene>
    <name evidence="1" type="ORF">S03H2_39409</name>
</gene>
<evidence type="ECO:0000313" key="1">
    <source>
        <dbReference type="EMBL" id="GAH48767.1"/>
    </source>
</evidence>
<reference evidence="1" key="1">
    <citation type="journal article" date="2014" name="Front. Microbiol.">
        <title>High frequency of phylogenetically diverse reductive dehalogenase-homologous genes in deep subseafloor sedimentary metagenomes.</title>
        <authorList>
            <person name="Kawai M."/>
            <person name="Futagami T."/>
            <person name="Toyoda A."/>
            <person name="Takaki Y."/>
            <person name="Nishi S."/>
            <person name="Hori S."/>
            <person name="Arai W."/>
            <person name="Tsubouchi T."/>
            <person name="Morono Y."/>
            <person name="Uchiyama I."/>
            <person name="Ito T."/>
            <person name="Fujiyama A."/>
            <person name="Inagaki F."/>
            <person name="Takami H."/>
        </authorList>
    </citation>
    <scope>NUCLEOTIDE SEQUENCE</scope>
    <source>
        <strain evidence="1">Expedition CK06-06</strain>
    </source>
</reference>
<proteinExistence type="predicted"/>
<protein>
    <recommendedName>
        <fullName evidence="2">AsmA-like C-terminal domain-containing protein</fullName>
    </recommendedName>
</protein>
<accession>X1FUS2</accession>
<organism evidence="1">
    <name type="scientific">marine sediment metagenome</name>
    <dbReference type="NCBI Taxonomy" id="412755"/>
    <lineage>
        <taxon>unclassified sequences</taxon>
        <taxon>metagenomes</taxon>
        <taxon>ecological metagenomes</taxon>
    </lineage>
</organism>
<comment type="caution">
    <text evidence="1">The sequence shown here is derived from an EMBL/GenBank/DDBJ whole genome shotgun (WGS) entry which is preliminary data.</text>
</comment>
<evidence type="ECO:0008006" key="2">
    <source>
        <dbReference type="Google" id="ProtNLM"/>
    </source>
</evidence>
<name>X1FUS2_9ZZZZ</name>
<dbReference type="AlphaFoldDB" id="X1FUS2"/>
<sequence length="275" mass="29586">MLLDDIKLANDTSSLSTIGLIEYWGRVHYTFATDDLRIPGEEVCRIFLGGKNVVSGMLNVKGNIEGERDWVDMSGLVENDQGTLLGYPLKDLTAQVNYELGHLTLEPFSLQLGGGQLSGKAEVLHGGGDSSYLMKGTLSDVNISSYQRTVNISSSLNGEFLLAGSGWNFGEIDADIELNFTSSTLGNIQFDNGECLMELKGRSAVISGLFLHKGESTLAASGEMEFDGSLDLDILSEAIRAEYFLPSLGYPQGFGEVATNIHFGGSFNSPVVFGD</sequence>
<feature type="non-terminal residue" evidence="1">
    <location>
        <position position="275"/>
    </location>
</feature>
<dbReference type="EMBL" id="BARU01024361">
    <property type="protein sequence ID" value="GAH48767.1"/>
    <property type="molecule type" value="Genomic_DNA"/>
</dbReference>